<accession>A0A517LCG6</accession>
<sequence length="170" mass="19914">MSEQQPKPAFREIRAVYDAEGIIVYQAFNAEIAKAAVETQRLDASPLYRTRMTWIKPSWCWMLYRSGYSYKDANQSNTLAIKVSHEGFKHLLSISKLDGGRANPLDMVRLGIPSNLIRRWIDEWIVGIEDVTERARELRRVLDEEERIEREELVRRGLVLEERVYEVSED</sequence>
<reference evidence="1 2" key="1">
    <citation type="submission" date="2019-07" db="EMBL/GenBank/DDBJ databases">
        <title>Finished genome of Venturia effusa.</title>
        <authorList>
            <person name="Young C.A."/>
            <person name="Cox M.P."/>
            <person name="Ganley A.R.D."/>
            <person name="David W.J."/>
        </authorList>
    </citation>
    <scope>NUCLEOTIDE SEQUENCE [LARGE SCALE GENOMIC DNA]</scope>
    <source>
        <strain evidence="2">albino</strain>
    </source>
</reference>
<organism evidence="1 2">
    <name type="scientific">Venturia effusa</name>
    <dbReference type="NCBI Taxonomy" id="50376"/>
    <lineage>
        <taxon>Eukaryota</taxon>
        <taxon>Fungi</taxon>
        <taxon>Dikarya</taxon>
        <taxon>Ascomycota</taxon>
        <taxon>Pezizomycotina</taxon>
        <taxon>Dothideomycetes</taxon>
        <taxon>Pleosporomycetidae</taxon>
        <taxon>Venturiales</taxon>
        <taxon>Venturiaceae</taxon>
        <taxon>Venturia</taxon>
    </lineage>
</organism>
<evidence type="ECO:0000313" key="1">
    <source>
        <dbReference type="EMBL" id="QDS73314.1"/>
    </source>
</evidence>
<name>A0A517LCG6_9PEZI</name>
<dbReference type="OrthoDB" id="413653at2759"/>
<proteinExistence type="predicted"/>
<keyword evidence="2" id="KW-1185">Reference proteome</keyword>
<dbReference type="STRING" id="50376.A0A517LCG6"/>
<gene>
    <name evidence="1" type="ORF">FKW77_006056</name>
</gene>
<dbReference type="Proteomes" id="UP000316270">
    <property type="component" value="Chromosome 9"/>
</dbReference>
<dbReference type="PANTHER" id="PTHR38567">
    <property type="entry name" value="DUF4291 DOMAIN-CONTAINING PROTEIN"/>
    <property type="match status" value="1"/>
</dbReference>
<evidence type="ECO:0008006" key="3">
    <source>
        <dbReference type="Google" id="ProtNLM"/>
    </source>
</evidence>
<evidence type="ECO:0000313" key="2">
    <source>
        <dbReference type="Proteomes" id="UP000316270"/>
    </source>
</evidence>
<dbReference type="PANTHER" id="PTHR38567:SF1">
    <property type="entry name" value="DUF4291 DOMAIN-CONTAINING PROTEIN"/>
    <property type="match status" value="1"/>
</dbReference>
<protein>
    <recommendedName>
        <fullName evidence="3">DUF4291 domain-containing protein</fullName>
    </recommendedName>
</protein>
<dbReference type="AlphaFoldDB" id="A0A517LCG6"/>
<dbReference type="InterPro" id="IPR025633">
    <property type="entry name" value="DUF4291"/>
</dbReference>
<dbReference type="EMBL" id="CP042193">
    <property type="protein sequence ID" value="QDS73314.1"/>
    <property type="molecule type" value="Genomic_DNA"/>
</dbReference>
<dbReference type="Pfam" id="PF14124">
    <property type="entry name" value="DUF4291"/>
    <property type="match status" value="2"/>
</dbReference>